<evidence type="ECO:0000256" key="8">
    <source>
        <dbReference type="NCBIfam" id="TIGR02869"/>
    </source>
</evidence>
<dbReference type="GO" id="GO:0030435">
    <property type="term" value="P:sporulation resulting in formation of a cellular spore"/>
    <property type="evidence" value="ECO:0007669"/>
    <property type="project" value="UniProtKB-KW"/>
</dbReference>
<evidence type="ECO:0000256" key="2">
    <source>
        <dbReference type="ARBA" id="ARBA00018364"/>
    </source>
</evidence>
<feature type="signal peptide" evidence="9">
    <location>
        <begin position="1"/>
        <end position="22"/>
    </location>
</feature>
<evidence type="ECO:0000313" key="13">
    <source>
        <dbReference type="Proteomes" id="UP000824165"/>
    </source>
</evidence>
<dbReference type="Pfam" id="PF07486">
    <property type="entry name" value="Hydrolase_2"/>
    <property type="match status" value="1"/>
</dbReference>
<evidence type="ECO:0000256" key="4">
    <source>
        <dbReference type="ARBA" id="ARBA00022729"/>
    </source>
</evidence>
<dbReference type="Gene3D" id="1.10.101.10">
    <property type="entry name" value="PGBD-like superfamily/PGBD"/>
    <property type="match status" value="1"/>
</dbReference>
<dbReference type="GO" id="GO:0016787">
    <property type="term" value="F:hydrolase activity"/>
    <property type="evidence" value="ECO:0007669"/>
    <property type="project" value="UniProtKB-KW"/>
</dbReference>
<keyword evidence="5" id="KW-0378">Hydrolase</keyword>
<reference evidence="12" key="2">
    <citation type="journal article" date="2021" name="PeerJ">
        <title>Extensive microbial diversity within the chicken gut microbiome revealed by metagenomics and culture.</title>
        <authorList>
            <person name="Gilroy R."/>
            <person name="Ravi A."/>
            <person name="Getino M."/>
            <person name="Pursley I."/>
            <person name="Horton D.L."/>
            <person name="Alikhan N.F."/>
            <person name="Baker D."/>
            <person name="Gharbi K."/>
            <person name="Hall N."/>
            <person name="Watson M."/>
            <person name="Adriaenssens E.M."/>
            <person name="Foster-Nyarko E."/>
            <person name="Jarju S."/>
            <person name="Secka A."/>
            <person name="Antonio M."/>
            <person name="Oren A."/>
            <person name="Chaudhuri R.R."/>
            <person name="La Ragione R."/>
            <person name="Hildebrand F."/>
            <person name="Pallen M.J."/>
        </authorList>
    </citation>
    <scope>NUCLEOTIDE SEQUENCE</scope>
    <source>
        <strain evidence="12">CHK181-108</strain>
    </source>
</reference>
<comment type="similarity">
    <text evidence="1">Belongs to the SleB family.</text>
</comment>
<name>A0A9D1H0T3_9FIRM</name>
<organism evidence="12 13">
    <name type="scientific">Candidatus Ornithomonoglobus intestinigallinarum</name>
    <dbReference type="NCBI Taxonomy" id="2840894"/>
    <lineage>
        <taxon>Bacteria</taxon>
        <taxon>Bacillati</taxon>
        <taxon>Bacillota</taxon>
        <taxon>Clostridia</taxon>
        <taxon>Candidatus Ornithomonoglobus</taxon>
    </lineage>
</organism>
<dbReference type="GO" id="GO:0009847">
    <property type="term" value="P:spore germination"/>
    <property type="evidence" value="ECO:0007669"/>
    <property type="project" value="UniProtKB-UniRule"/>
</dbReference>
<dbReference type="Proteomes" id="UP000824165">
    <property type="component" value="Unassembled WGS sequence"/>
</dbReference>
<evidence type="ECO:0000259" key="11">
    <source>
        <dbReference type="Pfam" id="PF07486"/>
    </source>
</evidence>
<dbReference type="InterPro" id="IPR036366">
    <property type="entry name" value="PGBDSf"/>
</dbReference>
<dbReference type="InterPro" id="IPR002477">
    <property type="entry name" value="Peptidoglycan-bd-like"/>
</dbReference>
<evidence type="ECO:0000256" key="7">
    <source>
        <dbReference type="ARBA" id="ARBA00023316"/>
    </source>
</evidence>
<sequence>MKRKAAFIIALACMLSSFDAFALSKIGSRGQEVINIQTRLKNWDYYNGVVDGIYGWRTAEAVKAFQCRHGLTPDGICGNATLAKIGLSTSSSSSSSSNDKTLLAMVINGEARGEPYEGQVAVGAVVLNRVKHSSFPNTIAGVIYQQGAFTAVVDGQINKPIQDSCYRAAQDALNGWDPTGGAVYYYNPATATSDWIWSRPVIKQIGKHVFCK</sequence>
<protein>
    <recommendedName>
        <fullName evidence="2 8">Spore cortex-lytic enzyme</fullName>
    </recommendedName>
</protein>
<dbReference type="GO" id="GO:0071555">
    <property type="term" value="P:cell wall organization"/>
    <property type="evidence" value="ECO:0007669"/>
    <property type="project" value="UniProtKB-KW"/>
</dbReference>
<dbReference type="EMBL" id="DVLU01000007">
    <property type="protein sequence ID" value="HIT84460.1"/>
    <property type="molecule type" value="Genomic_DNA"/>
</dbReference>
<dbReference type="NCBIfam" id="TIGR02869">
    <property type="entry name" value="spore_SleB"/>
    <property type="match status" value="1"/>
</dbReference>
<keyword evidence="7" id="KW-0961">Cell wall biogenesis/degradation</keyword>
<evidence type="ECO:0000256" key="5">
    <source>
        <dbReference type="ARBA" id="ARBA00022801"/>
    </source>
</evidence>
<proteinExistence type="inferred from homology"/>
<evidence type="ECO:0000313" key="12">
    <source>
        <dbReference type="EMBL" id="HIT84460.1"/>
    </source>
</evidence>
<accession>A0A9D1H0T3</accession>
<feature type="domain" description="Cell wall hydrolase SleB" evidence="11">
    <location>
        <begin position="113"/>
        <end position="211"/>
    </location>
</feature>
<feature type="chain" id="PRO_5039128663" description="Spore cortex-lytic enzyme" evidence="9">
    <location>
        <begin position="23"/>
        <end position="212"/>
    </location>
</feature>
<dbReference type="InterPro" id="IPR011105">
    <property type="entry name" value="Cell_wall_hydrolase_SleB"/>
</dbReference>
<dbReference type="InterPro" id="IPR014224">
    <property type="entry name" value="Spore_cortex_SleB"/>
</dbReference>
<reference evidence="12" key="1">
    <citation type="submission" date="2020-10" db="EMBL/GenBank/DDBJ databases">
        <authorList>
            <person name="Gilroy R."/>
        </authorList>
    </citation>
    <scope>NUCLEOTIDE SEQUENCE</scope>
    <source>
        <strain evidence="12">CHK181-108</strain>
    </source>
</reference>
<evidence type="ECO:0000256" key="1">
    <source>
        <dbReference type="ARBA" id="ARBA00007010"/>
    </source>
</evidence>
<dbReference type="Gene3D" id="6.20.240.60">
    <property type="match status" value="1"/>
</dbReference>
<evidence type="ECO:0000256" key="6">
    <source>
        <dbReference type="ARBA" id="ARBA00022969"/>
    </source>
</evidence>
<dbReference type="Pfam" id="PF01471">
    <property type="entry name" value="PG_binding_1"/>
    <property type="match status" value="1"/>
</dbReference>
<dbReference type="InterPro" id="IPR042047">
    <property type="entry name" value="SleB_dom1"/>
</dbReference>
<dbReference type="InterPro" id="IPR036365">
    <property type="entry name" value="PGBD-like_sf"/>
</dbReference>
<dbReference type="AlphaFoldDB" id="A0A9D1H0T3"/>
<keyword evidence="4 9" id="KW-0732">Signal</keyword>
<evidence type="ECO:0000259" key="10">
    <source>
        <dbReference type="Pfam" id="PF01471"/>
    </source>
</evidence>
<keyword evidence="3" id="KW-0309">Germination</keyword>
<evidence type="ECO:0000256" key="9">
    <source>
        <dbReference type="SAM" id="SignalP"/>
    </source>
</evidence>
<comment type="caution">
    <text evidence="12">The sequence shown here is derived from an EMBL/GenBank/DDBJ whole genome shotgun (WGS) entry which is preliminary data.</text>
</comment>
<dbReference type="FunFam" id="6.20.240.60:FF:000001">
    <property type="entry name" value="Spore cortex-lytic enzyme"/>
    <property type="match status" value="1"/>
</dbReference>
<feature type="domain" description="Peptidoglycan binding-like" evidence="10">
    <location>
        <begin position="29"/>
        <end position="85"/>
    </location>
</feature>
<keyword evidence="6" id="KW-0749">Sporulation</keyword>
<evidence type="ECO:0000256" key="3">
    <source>
        <dbReference type="ARBA" id="ARBA00022544"/>
    </source>
</evidence>
<dbReference type="SUPFAM" id="SSF47090">
    <property type="entry name" value="PGBD-like"/>
    <property type="match status" value="1"/>
</dbReference>
<gene>
    <name evidence="12" type="primary">sleB</name>
    <name evidence="12" type="ORF">IAA60_01005</name>
</gene>
<dbReference type="Gene3D" id="1.10.10.2520">
    <property type="entry name" value="Cell wall hydrolase SleB, domain 1"/>
    <property type="match status" value="1"/>
</dbReference>